<organism evidence="5 6">
    <name type="scientific">Cladosporium halotolerans</name>
    <dbReference type="NCBI Taxonomy" id="1052096"/>
    <lineage>
        <taxon>Eukaryota</taxon>
        <taxon>Fungi</taxon>
        <taxon>Dikarya</taxon>
        <taxon>Ascomycota</taxon>
        <taxon>Pezizomycotina</taxon>
        <taxon>Dothideomycetes</taxon>
        <taxon>Dothideomycetidae</taxon>
        <taxon>Cladosporiales</taxon>
        <taxon>Cladosporiaceae</taxon>
        <taxon>Cladosporium</taxon>
    </lineage>
</organism>
<comment type="caution">
    <text evidence="5">The sequence shown here is derived from an EMBL/GenBank/DDBJ whole genome shotgun (WGS) entry which is preliminary data.</text>
</comment>
<evidence type="ECO:0000256" key="2">
    <source>
        <dbReference type="ARBA" id="ARBA00038350"/>
    </source>
</evidence>
<dbReference type="Pfam" id="PF02441">
    <property type="entry name" value="Flavoprotein"/>
    <property type="match status" value="1"/>
</dbReference>
<feature type="transmembrane region" description="Helical" evidence="3">
    <location>
        <begin position="12"/>
        <end position="31"/>
    </location>
</feature>
<evidence type="ECO:0000256" key="1">
    <source>
        <dbReference type="ARBA" id="ARBA00022993"/>
    </source>
</evidence>
<reference evidence="5 6" key="1">
    <citation type="journal article" date="2020" name="Microbiol. Resour. Announc.">
        <title>Draft Genome Sequence of a Cladosporium Species Isolated from the Mesophotic Ascidian Didemnum maculosum.</title>
        <authorList>
            <person name="Gioti A."/>
            <person name="Siaperas R."/>
            <person name="Nikolaivits E."/>
            <person name="Le Goff G."/>
            <person name="Ouazzani J."/>
            <person name="Kotoulas G."/>
            <person name="Topakas E."/>
        </authorList>
    </citation>
    <scope>NUCLEOTIDE SEQUENCE [LARGE SCALE GENOMIC DNA]</scope>
    <source>
        <strain evidence="5 6">TM138-S3</strain>
    </source>
</reference>
<keyword evidence="1" id="KW-0173">Coenzyme A biosynthesis</keyword>
<sequence>MSTREGKAPYEDVLMFLAICVIGGAYCYYSNREIPPFMNSLDQQQASPSVATKSKPLKASDHFSDHKHHLLLAATGSVATIKIPLILHALSHHTNLSVRLILSNSARQFLQAQSAEQPSLEEISKIKNLDGIYFDEDEWAKPWVRGDSILHIELRRWVDLLVVAPLSANGLAKVSQGFSDNLVTSVIRAWDFSGLIDGARPGVKLPYDSGKSAKDLEGLPEEFRAGGRKGIIVAPAMNTAMWKHPVTEKQLAVLEDEWGVANGGWFKVLRPMEKMLACGDTGSGAMRDWKEIVRVIEQRLELGGDADDDVKKG</sequence>
<name>A0AB34KLB7_9PEZI</name>
<dbReference type="EMBL" id="JAAQHG020000025">
    <property type="protein sequence ID" value="KAL1584606.1"/>
    <property type="molecule type" value="Genomic_DNA"/>
</dbReference>
<dbReference type="SUPFAM" id="SSF52507">
    <property type="entry name" value="Homo-oligomeric flavin-containing Cys decarboxylases, HFCD"/>
    <property type="match status" value="1"/>
</dbReference>
<dbReference type="AlphaFoldDB" id="A0AB34KLB7"/>
<dbReference type="InterPro" id="IPR003382">
    <property type="entry name" value="Flavoprotein"/>
</dbReference>
<keyword evidence="3" id="KW-1133">Transmembrane helix</keyword>
<keyword evidence="3" id="KW-0472">Membrane</keyword>
<dbReference type="PANTHER" id="PTHR14359:SF6">
    <property type="entry name" value="PHOSPHOPANTOTHENOYLCYSTEINE DECARBOXYLASE"/>
    <property type="match status" value="1"/>
</dbReference>
<dbReference type="Gene3D" id="3.40.50.1950">
    <property type="entry name" value="Flavin prenyltransferase-like"/>
    <property type="match status" value="1"/>
</dbReference>
<dbReference type="GO" id="GO:0071513">
    <property type="term" value="C:phosphopantothenoylcysteine decarboxylase complex"/>
    <property type="evidence" value="ECO:0007669"/>
    <property type="project" value="TreeGrafter"/>
</dbReference>
<keyword evidence="6" id="KW-1185">Reference proteome</keyword>
<proteinExistence type="inferred from homology"/>
<keyword evidence="3" id="KW-0812">Transmembrane</keyword>
<dbReference type="RefSeq" id="XP_069227712.1">
    <property type="nucleotide sequence ID" value="XM_069375597.1"/>
</dbReference>
<evidence type="ECO:0000259" key="4">
    <source>
        <dbReference type="Pfam" id="PF02441"/>
    </source>
</evidence>
<dbReference type="InterPro" id="IPR036551">
    <property type="entry name" value="Flavin_trans-like"/>
</dbReference>
<evidence type="ECO:0000313" key="5">
    <source>
        <dbReference type="EMBL" id="KAL1584606.1"/>
    </source>
</evidence>
<accession>A0AB34KLB7</accession>
<comment type="similarity">
    <text evidence="2">Belongs to the HFCD (homooligomeric flavin containing Cys decarboxylase) superfamily.</text>
</comment>
<evidence type="ECO:0000256" key="3">
    <source>
        <dbReference type="SAM" id="Phobius"/>
    </source>
</evidence>
<gene>
    <name evidence="5" type="ORF">WHR41_06992</name>
</gene>
<evidence type="ECO:0000313" key="6">
    <source>
        <dbReference type="Proteomes" id="UP000803884"/>
    </source>
</evidence>
<dbReference type="PANTHER" id="PTHR14359">
    <property type="entry name" value="HOMO-OLIGOMERIC FLAVIN CONTAINING CYS DECARBOXYLASE FAMILY"/>
    <property type="match status" value="1"/>
</dbReference>
<dbReference type="Proteomes" id="UP000803884">
    <property type="component" value="Unassembled WGS sequence"/>
</dbReference>
<dbReference type="GO" id="GO:0004633">
    <property type="term" value="F:phosphopantothenoylcysteine decarboxylase activity"/>
    <property type="evidence" value="ECO:0007669"/>
    <property type="project" value="TreeGrafter"/>
</dbReference>
<dbReference type="GO" id="GO:0010181">
    <property type="term" value="F:FMN binding"/>
    <property type="evidence" value="ECO:0007669"/>
    <property type="project" value="TreeGrafter"/>
</dbReference>
<feature type="domain" description="Flavoprotein" evidence="4">
    <location>
        <begin position="69"/>
        <end position="299"/>
    </location>
</feature>
<protein>
    <recommendedName>
        <fullName evidence="4">Flavoprotein domain-containing protein</fullName>
    </recommendedName>
</protein>
<dbReference type="GeneID" id="96008435"/>
<dbReference type="GO" id="GO:0015937">
    <property type="term" value="P:coenzyme A biosynthetic process"/>
    <property type="evidence" value="ECO:0007669"/>
    <property type="project" value="UniProtKB-KW"/>
</dbReference>